<dbReference type="GO" id="GO:0008270">
    <property type="term" value="F:zinc ion binding"/>
    <property type="evidence" value="ECO:0007669"/>
    <property type="project" value="UniProtKB-KW"/>
</dbReference>
<feature type="transmembrane region" description="Helical" evidence="7">
    <location>
        <begin position="654"/>
        <end position="670"/>
    </location>
</feature>
<evidence type="ECO:0000256" key="7">
    <source>
        <dbReference type="SAM" id="Phobius"/>
    </source>
</evidence>
<evidence type="ECO:0000256" key="2">
    <source>
        <dbReference type="ARBA" id="ARBA00022723"/>
    </source>
</evidence>
<dbReference type="InterPro" id="IPR001611">
    <property type="entry name" value="Leu-rich_rpt"/>
</dbReference>
<dbReference type="GO" id="GO:0005737">
    <property type="term" value="C:cytoplasm"/>
    <property type="evidence" value="ECO:0007669"/>
    <property type="project" value="TreeGrafter"/>
</dbReference>
<dbReference type="PROSITE" id="PS01358">
    <property type="entry name" value="ZF_RANBP2_1"/>
    <property type="match status" value="1"/>
</dbReference>
<dbReference type="SMART" id="SM00369">
    <property type="entry name" value="LRR_TYP"/>
    <property type="match status" value="4"/>
</dbReference>
<feature type="domain" description="RanBP2-type" evidence="8">
    <location>
        <begin position="594"/>
        <end position="623"/>
    </location>
</feature>
<evidence type="ECO:0000259" key="8">
    <source>
        <dbReference type="PROSITE" id="PS50199"/>
    </source>
</evidence>
<keyword evidence="5" id="KW-0862">Zinc</keyword>
<keyword evidence="10" id="KW-1185">Reference proteome</keyword>
<evidence type="ECO:0000256" key="5">
    <source>
        <dbReference type="ARBA" id="ARBA00022833"/>
    </source>
</evidence>
<dbReference type="Gene3D" id="3.80.10.10">
    <property type="entry name" value="Ribonuclease Inhibitor"/>
    <property type="match status" value="1"/>
</dbReference>
<dbReference type="SMART" id="SM00364">
    <property type="entry name" value="LRR_BAC"/>
    <property type="match status" value="4"/>
</dbReference>
<dbReference type="SUPFAM" id="SSF52058">
    <property type="entry name" value="L domain-like"/>
    <property type="match status" value="1"/>
</dbReference>
<dbReference type="InterPro" id="IPR003591">
    <property type="entry name" value="Leu-rich_rpt_typical-subtyp"/>
</dbReference>
<dbReference type="Pfam" id="PF13855">
    <property type="entry name" value="LRR_8"/>
    <property type="match status" value="1"/>
</dbReference>
<dbReference type="Proteomes" id="UP001178507">
    <property type="component" value="Unassembled WGS sequence"/>
</dbReference>
<evidence type="ECO:0000256" key="3">
    <source>
        <dbReference type="ARBA" id="ARBA00022737"/>
    </source>
</evidence>
<protein>
    <recommendedName>
        <fullName evidence="8">RanBP2-type domain-containing protein</fullName>
    </recommendedName>
</protein>
<keyword evidence="7" id="KW-0472">Membrane</keyword>
<dbReference type="PANTHER" id="PTHR48051">
    <property type="match status" value="1"/>
</dbReference>
<reference evidence="9" key="1">
    <citation type="submission" date="2023-08" db="EMBL/GenBank/DDBJ databases">
        <authorList>
            <person name="Chen Y."/>
            <person name="Shah S."/>
            <person name="Dougan E. K."/>
            <person name="Thang M."/>
            <person name="Chan C."/>
        </authorList>
    </citation>
    <scope>NUCLEOTIDE SEQUENCE</scope>
</reference>
<keyword evidence="2" id="KW-0479">Metal-binding</keyword>
<evidence type="ECO:0000313" key="9">
    <source>
        <dbReference type="EMBL" id="CAJ1405576.1"/>
    </source>
</evidence>
<dbReference type="InterPro" id="IPR032675">
    <property type="entry name" value="LRR_dom_sf"/>
</dbReference>
<dbReference type="InterPro" id="IPR050216">
    <property type="entry name" value="LRR_domain-containing"/>
</dbReference>
<evidence type="ECO:0000256" key="6">
    <source>
        <dbReference type="PROSITE-ProRule" id="PRU00322"/>
    </source>
</evidence>
<accession>A0AA36NIT6</accession>
<keyword evidence="4 6" id="KW-0863">Zinc-finger</keyword>
<dbReference type="PANTHER" id="PTHR48051:SF1">
    <property type="entry name" value="RAS SUPPRESSOR PROTEIN 1"/>
    <property type="match status" value="1"/>
</dbReference>
<evidence type="ECO:0000256" key="4">
    <source>
        <dbReference type="ARBA" id="ARBA00022771"/>
    </source>
</evidence>
<proteinExistence type="predicted"/>
<dbReference type="AlphaFoldDB" id="A0AA36NIT6"/>
<dbReference type="PROSITE" id="PS51450">
    <property type="entry name" value="LRR"/>
    <property type="match status" value="2"/>
</dbReference>
<dbReference type="InterPro" id="IPR001876">
    <property type="entry name" value="Znf_RanBP2"/>
</dbReference>
<name>A0AA36NIT6_9DINO</name>
<evidence type="ECO:0000313" key="10">
    <source>
        <dbReference type="Proteomes" id="UP001178507"/>
    </source>
</evidence>
<dbReference type="EMBL" id="CAUJNA010003592">
    <property type="protein sequence ID" value="CAJ1405576.1"/>
    <property type="molecule type" value="Genomic_DNA"/>
</dbReference>
<comment type="caution">
    <text evidence="9">The sequence shown here is derived from an EMBL/GenBank/DDBJ whole genome shotgun (WGS) entry which is preliminary data.</text>
</comment>
<keyword evidence="7" id="KW-0812">Transmembrane</keyword>
<evidence type="ECO:0000256" key="1">
    <source>
        <dbReference type="ARBA" id="ARBA00022614"/>
    </source>
</evidence>
<organism evidence="9 10">
    <name type="scientific">Effrenium voratum</name>
    <dbReference type="NCBI Taxonomy" id="2562239"/>
    <lineage>
        <taxon>Eukaryota</taxon>
        <taxon>Sar</taxon>
        <taxon>Alveolata</taxon>
        <taxon>Dinophyceae</taxon>
        <taxon>Suessiales</taxon>
        <taxon>Symbiodiniaceae</taxon>
        <taxon>Effrenium</taxon>
    </lineage>
</organism>
<keyword evidence="3" id="KW-0677">Repeat</keyword>
<dbReference type="PROSITE" id="PS50199">
    <property type="entry name" value="ZF_RANBP2_2"/>
    <property type="match status" value="1"/>
</dbReference>
<keyword evidence="7" id="KW-1133">Transmembrane helix</keyword>
<gene>
    <name evidence="9" type="ORF">EVOR1521_LOCUS27747</name>
</gene>
<keyword evidence="1" id="KW-0433">Leucine-rich repeat</keyword>
<sequence>MSGLHGPPLDAAAEDEWLPQVPQQARACFSVWAHGRLKGRMCLLLALPRFVVSCCPIRRLPSQLCKLEQLWDFYIDGNRLGELPQLPPRLNGLKVSGNLLKQLPNALGGCLDMANIRAYANQLESIPDSICELPRVVEMSLQGNRLERLPAGLGALQQLQYLSLHDNNLRSLPASVSELRELRWLYLYNNRLQDLPAGLSRLPLVERLLVEANPLSEAALADLGAAGRSVRVLGLDAAQAAKVPPPPVASVGWMLPWGRLYAKLQPASQLKRRRGLAPCPATLTHQEVLVVAFAASQAEPEWLGVLSQVYSGQVSIAEAEAQISMDCLGGFSELMRRLHGEGTEKLNEKLASTAWLLGPPHLSGQNGAVLGDFDVLSLCDTGAQWYCDVAEREQLQLESKLREFVKNYRRVIFLGVSMGGFAALSNSHLANSVLVFGPQTDLTLSHLRPGFSPDDLQRHSENMRCRVREAVAAGVQFQYHVAVEEHLAYARRVPLPLSSIFIHPIEGRIARLMEKTGILWPLLVRSIAREQKLARGEKDKWPKAEDKPPSGFFAWDLDGKEEVLQLCLWGAAGKLSTCKISGQNLTLLSKSGPRANDWFCSGCLAHNVSKASSCKKCGDSGPPQGVVAKAWRKHVPEEPVPSSRASVLARIRRLPWRTLGLVLVLLWLALRRRLR</sequence>